<name>A0A1G7AZM7_9BURK</name>
<reference evidence="2 3" key="1">
    <citation type="submission" date="2016-10" db="EMBL/GenBank/DDBJ databases">
        <authorList>
            <person name="de Groot N.N."/>
        </authorList>
    </citation>
    <scope>NUCLEOTIDE SEQUENCE [LARGE SCALE GENOMIC DNA]</scope>
    <source>
        <strain evidence="2 3">DSM 16619</strain>
    </source>
</reference>
<dbReference type="AlphaFoldDB" id="A0A1G7AZM7"/>
<evidence type="ECO:0000256" key="1">
    <source>
        <dbReference type="SAM" id="MobiDB-lite"/>
    </source>
</evidence>
<dbReference type="EMBL" id="FMZC01000013">
    <property type="protein sequence ID" value="SDE20152.1"/>
    <property type="molecule type" value="Genomic_DNA"/>
</dbReference>
<gene>
    <name evidence="2" type="ORF">SAMN05192589_113114</name>
</gene>
<dbReference type="STRING" id="187868.SAMN05192589_113114"/>
<evidence type="ECO:0000313" key="2">
    <source>
        <dbReference type="EMBL" id="SDE20152.1"/>
    </source>
</evidence>
<proteinExistence type="predicted"/>
<organism evidence="2 3">
    <name type="scientific">Paracidovorax valerianellae</name>
    <dbReference type="NCBI Taxonomy" id="187868"/>
    <lineage>
        <taxon>Bacteria</taxon>
        <taxon>Pseudomonadati</taxon>
        <taxon>Pseudomonadota</taxon>
        <taxon>Betaproteobacteria</taxon>
        <taxon>Burkholderiales</taxon>
        <taxon>Comamonadaceae</taxon>
        <taxon>Paracidovorax</taxon>
    </lineage>
</organism>
<sequence length="113" mass="12491">MTNILRPIAIHVEEPAPGAFSWVLIERDDGHVDTWTPIRKAETAADTYQQAMADGLLALQSMVEDLDIGPRLTAREGWPRKDHRSDSAPQADDSEDAQQRPAKPSLFGFGPAR</sequence>
<dbReference type="OrthoDB" id="8854156at2"/>
<feature type="compositionally biased region" description="Basic and acidic residues" evidence="1">
    <location>
        <begin position="73"/>
        <end position="86"/>
    </location>
</feature>
<feature type="region of interest" description="Disordered" evidence="1">
    <location>
        <begin position="70"/>
        <end position="113"/>
    </location>
</feature>
<keyword evidence="3" id="KW-1185">Reference proteome</keyword>
<protein>
    <submittedName>
        <fullName evidence="2">Uncharacterized protein</fullName>
    </submittedName>
</protein>
<accession>A0A1G7AZM7</accession>
<dbReference type="Proteomes" id="UP000198781">
    <property type="component" value="Unassembled WGS sequence"/>
</dbReference>
<evidence type="ECO:0000313" key="3">
    <source>
        <dbReference type="Proteomes" id="UP000198781"/>
    </source>
</evidence>
<dbReference type="RefSeq" id="WP_092745206.1">
    <property type="nucleotide sequence ID" value="NZ_FMZC01000013.1"/>
</dbReference>